<dbReference type="InParanoid" id="K5WH52"/>
<evidence type="ECO:0000256" key="4">
    <source>
        <dbReference type="ARBA" id="ARBA00022989"/>
    </source>
</evidence>
<feature type="transmembrane region" description="Helical" evidence="7">
    <location>
        <begin position="117"/>
        <end position="142"/>
    </location>
</feature>
<dbReference type="PRINTS" id="PR01035">
    <property type="entry name" value="TCRTETA"/>
</dbReference>
<dbReference type="OrthoDB" id="440553at2759"/>
<feature type="transmembrane region" description="Helical" evidence="7">
    <location>
        <begin position="62"/>
        <end position="81"/>
    </location>
</feature>
<dbReference type="InterPro" id="IPR001958">
    <property type="entry name" value="Tet-R_TetA/multi-R_MdtG-like"/>
</dbReference>
<feature type="transmembrane region" description="Helical" evidence="7">
    <location>
        <begin position="430"/>
        <end position="450"/>
    </location>
</feature>
<dbReference type="CDD" id="cd17323">
    <property type="entry name" value="MFS_Tpo1_MDR_like"/>
    <property type="match status" value="1"/>
</dbReference>
<dbReference type="GO" id="GO:0015137">
    <property type="term" value="F:citrate transmembrane transporter activity"/>
    <property type="evidence" value="ECO:0007669"/>
    <property type="project" value="UniProtKB-ARBA"/>
</dbReference>
<protein>
    <recommendedName>
        <fullName evidence="8">Major facilitator superfamily (MFS) profile domain-containing protein</fullName>
    </recommendedName>
</protein>
<dbReference type="FunFam" id="1.20.1250.20:FF:000172">
    <property type="entry name" value="MFS multidrug resistance transporter"/>
    <property type="match status" value="1"/>
</dbReference>
<keyword evidence="10" id="KW-1185">Reference proteome</keyword>
<dbReference type="PANTHER" id="PTHR23502">
    <property type="entry name" value="MAJOR FACILITATOR SUPERFAMILY"/>
    <property type="match status" value="1"/>
</dbReference>
<dbReference type="HOGENOM" id="CLU_008455_8_4_1"/>
<evidence type="ECO:0000313" key="9">
    <source>
        <dbReference type="EMBL" id="EKM49547.1"/>
    </source>
</evidence>
<sequence>MTEQVEKPRPALNKPYSIYTKREKWTIVAIAAVAGLFSPLTSQVYFPALPTLVQAFHTSTERINLTVTMYIVLQGIAPMFWGTLADRWGRRPMFMACLLVLSLSCVGLALVPTNAYWLLMVLRCVQAAGSASTTALGAGVIADITDRAERGHFFGLYSIGPLVGPCLGPVIGGALAQGLGWRSIFWFLCIGSSICLVIMFLILPETLRSLVGDGSIIPPPIYRPLLPIIGRDRIGGSDDDVERPPKAKFRNPFRILFYPDVFILLIFTGFLNALFYAMTASISTLFSVTYPYLSETTIGLCFLAIGGGMLAGSLVNGRVLDLEYRRVQRNLERRAREDPEYDVPLEDVTKDEHFPIEYARFRTMPVYFVICVSVAIGYGWALQSKVNIAVPLILQIIFGYAAICIMNTAQTLLVDLVPGQGSSIGACNNLVRCALAAVAVSVIDVMINAMGVGWTFVVLAGLCIATSPLMFVIMLIGPKFRAKRRLRQAQKQSEKQSEKQSQ</sequence>
<evidence type="ECO:0000256" key="1">
    <source>
        <dbReference type="ARBA" id="ARBA00004141"/>
    </source>
</evidence>
<dbReference type="FunFam" id="1.20.1720.10:FF:000009">
    <property type="entry name" value="MFS multidrug transporter"/>
    <property type="match status" value="1"/>
</dbReference>
<accession>K5WH52</accession>
<feature type="transmembrane region" description="Helical" evidence="7">
    <location>
        <begin position="154"/>
        <end position="178"/>
    </location>
</feature>
<keyword evidence="2" id="KW-0813">Transport</keyword>
<comment type="subcellular location">
    <subcellularLocation>
        <location evidence="1">Membrane</location>
        <topology evidence="1">Multi-pass membrane protein</topology>
    </subcellularLocation>
</comment>
<dbReference type="GO" id="GO:0005886">
    <property type="term" value="C:plasma membrane"/>
    <property type="evidence" value="ECO:0007669"/>
    <property type="project" value="TreeGrafter"/>
</dbReference>
<feature type="transmembrane region" description="Helical" evidence="7">
    <location>
        <begin position="456"/>
        <end position="477"/>
    </location>
</feature>
<dbReference type="Gene3D" id="1.20.1250.20">
    <property type="entry name" value="MFS general substrate transporter like domains"/>
    <property type="match status" value="1"/>
</dbReference>
<evidence type="ECO:0000256" key="3">
    <source>
        <dbReference type="ARBA" id="ARBA00022692"/>
    </source>
</evidence>
<feature type="transmembrane region" description="Helical" evidence="7">
    <location>
        <begin position="255"/>
        <end position="277"/>
    </location>
</feature>
<keyword evidence="5 7" id="KW-0472">Membrane</keyword>
<organism evidence="9 10">
    <name type="scientific">Phanerochaete carnosa (strain HHB-10118-sp)</name>
    <name type="common">White-rot fungus</name>
    <name type="synonym">Peniophora carnosa</name>
    <dbReference type="NCBI Taxonomy" id="650164"/>
    <lineage>
        <taxon>Eukaryota</taxon>
        <taxon>Fungi</taxon>
        <taxon>Dikarya</taxon>
        <taxon>Basidiomycota</taxon>
        <taxon>Agaricomycotina</taxon>
        <taxon>Agaricomycetes</taxon>
        <taxon>Polyporales</taxon>
        <taxon>Phanerochaetaceae</taxon>
        <taxon>Phanerochaete</taxon>
    </lineage>
</organism>
<keyword evidence="4 7" id="KW-1133">Transmembrane helix</keyword>
<feature type="domain" description="Major facilitator superfamily (MFS) profile" evidence="8">
    <location>
        <begin position="27"/>
        <end position="478"/>
    </location>
</feature>
<dbReference type="Pfam" id="PF07690">
    <property type="entry name" value="MFS_1"/>
    <property type="match status" value="1"/>
</dbReference>
<proteinExistence type="predicted"/>
<dbReference type="EMBL" id="JH930480">
    <property type="protein sequence ID" value="EKM49547.1"/>
    <property type="molecule type" value="Genomic_DNA"/>
</dbReference>
<gene>
    <name evidence="9" type="ORF">PHACADRAFT_214109</name>
</gene>
<dbReference type="Proteomes" id="UP000008370">
    <property type="component" value="Unassembled WGS sequence"/>
</dbReference>
<dbReference type="GeneID" id="18913464"/>
<keyword evidence="6" id="KW-0325">Glycoprotein</keyword>
<dbReference type="AlphaFoldDB" id="K5WH52"/>
<dbReference type="InterPro" id="IPR020846">
    <property type="entry name" value="MFS_dom"/>
</dbReference>
<dbReference type="RefSeq" id="XP_007401614.1">
    <property type="nucleotide sequence ID" value="XM_007401552.1"/>
</dbReference>
<feature type="transmembrane region" description="Helical" evidence="7">
    <location>
        <begin position="184"/>
        <end position="203"/>
    </location>
</feature>
<feature type="transmembrane region" description="Helical" evidence="7">
    <location>
        <begin position="93"/>
        <end position="111"/>
    </location>
</feature>
<dbReference type="InterPro" id="IPR036259">
    <property type="entry name" value="MFS_trans_sf"/>
</dbReference>
<feature type="transmembrane region" description="Helical" evidence="7">
    <location>
        <begin position="388"/>
        <end position="409"/>
    </location>
</feature>
<evidence type="ECO:0000256" key="5">
    <source>
        <dbReference type="ARBA" id="ARBA00023136"/>
    </source>
</evidence>
<evidence type="ECO:0000256" key="7">
    <source>
        <dbReference type="SAM" id="Phobius"/>
    </source>
</evidence>
<dbReference type="KEGG" id="pco:PHACADRAFT_214109"/>
<feature type="transmembrane region" description="Helical" evidence="7">
    <location>
        <begin position="25"/>
        <end position="42"/>
    </location>
</feature>
<evidence type="ECO:0000313" key="10">
    <source>
        <dbReference type="Proteomes" id="UP000008370"/>
    </source>
</evidence>
<dbReference type="PROSITE" id="PS50850">
    <property type="entry name" value="MFS"/>
    <property type="match status" value="1"/>
</dbReference>
<keyword evidence="3 7" id="KW-0812">Transmembrane</keyword>
<dbReference type="PANTHER" id="PTHR23502:SF51">
    <property type="entry name" value="QUINIDINE RESISTANCE PROTEIN 1-RELATED"/>
    <property type="match status" value="1"/>
</dbReference>
<feature type="transmembrane region" description="Helical" evidence="7">
    <location>
        <begin position="297"/>
        <end position="320"/>
    </location>
</feature>
<feature type="transmembrane region" description="Helical" evidence="7">
    <location>
        <begin position="364"/>
        <end position="382"/>
    </location>
</feature>
<evidence type="ECO:0000259" key="8">
    <source>
        <dbReference type="PROSITE" id="PS50850"/>
    </source>
</evidence>
<evidence type="ECO:0000256" key="2">
    <source>
        <dbReference type="ARBA" id="ARBA00022448"/>
    </source>
</evidence>
<dbReference type="SUPFAM" id="SSF103473">
    <property type="entry name" value="MFS general substrate transporter"/>
    <property type="match status" value="1"/>
</dbReference>
<dbReference type="InterPro" id="IPR011701">
    <property type="entry name" value="MFS"/>
</dbReference>
<evidence type="ECO:0000256" key="6">
    <source>
        <dbReference type="ARBA" id="ARBA00023180"/>
    </source>
</evidence>
<name>K5WH52_PHACS</name>
<reference evidence="9 10" key="1">
    <citation type="journal article" date="2012" name="BMC Genomics">
        <title>Comparative genomics of the white-rot fungi, Phanerochaete carnosa and P. chrysosporium, to elucidate the genetic basis of the distinct wood types they colonize.</title>
        <authorList>
            <person name="Suzuki H."/>
            <person name="MacDonald J."/>
            <person name="Syed K."/>
            <person name="Salamov A."/>
            <person name="Hori C."/>
            <person name="Aerts A."/>
            <person name="Henrissat B."/>
            <person name="Wiebenga A."/>
            <person name="vanKuyk P.A."/>
            <person name="Barry K."/>
            <person name="Lindquist E."/>
            <person name="LaButti K."/>
            <person name="Lapidus A."/>
            <person name="Lucas S."/>
            <person name="Coutinho P."/>
            <person name="Gong Y."/>
            <person name="Samejima M."/>
            <person name="Mahadevan R."/>
            <person name="Abou-Zaid M."/>
            <person name="de Vries R.P."/>
            <person name="Igarashi K."/>
            <person name="Yadav J.S."/>
            <person name="Grigoriev I.V."/>
            <person name="Master E.R."/>
        </authorList>
    </citation>
    <scope>NUCLEOTIDE SEQUENCE [LARGE SCALE GENOMIC DNA]</scope>
    <source>
        <strain evidence="9 10">HHB-10118-sp</strain>
    </source>
</reference>
<dbReference type="GO" id="GO:0140115">
    <property type="term" value="P:export across plasma membrane"/>
    <property type="evidence" value="ECO:0007669"/>
    <property type="project" value="UniProtKB-ARBA"/>
</dbReference>